<evidence type="ECO:0000313" key="2">
    <source>
        <dbReference type="EMBL" id="GAG52640.1"/>
    </source>
</evidence>
<dbReference type="InterPro" id="IPR001453">
    <property type="entry name" value="MoaB/Mog_dom"/>
</dbReference>
<dbReference type="InterPro" id="IPR050101">
    <property type="entry name" value="CinA"/>
</dbReference>
<feature type="domain" description="MoaB/Mog" evidence="1">
    <location>
        <begin position="4"/>
        <end position="86"/>
    </location>
</feature>
<feature type="non-terminal residue" evidence="2">
    <location>
        <position position="87"/>
    </location>
</feature>
<dbReference type="EMBL" id="BARS01050969">
    <property type="protein sequence ID" value="GAG52640.1"/>
    <property type="molecule type" value="Genomic_DNA"/>
</dbReference>
<dbReference type="PANTHER" id="PTHR13939:SF0">
    <property type="entry name" value="NMN AMIDOHYDROLASE-LIKE PROTEIN YFAY"/>
    <property type="match status" value="1"/>
</dbReference>
<protein>
    <recommendedName>
        <fullName evidence="1">MoaB/Mog domain-containing protein</fullName>
    </recommendedName>
</protein>
<comment type="caution">
    <text evidence="2">The sequence shown here is derived from an EMBL/GenBank/DDBJ whole genome shotgun (WGS) entry which is preliminary data.</text>
</comment>
<dbReference type="Pfam" id="PF00994">
    <property type="entry name" value="MoCF_biosynth"/>
    <property type="match status" value="1"/>
</dbReference>
<dbReference type="SUPFAM" id="SSF53218">
    <property type="entry name" value="Molybdenum cofactor biosynthesis proteins"/>
    <property type="match status" value="1"/>
</dbReference>
<dbReference type="AlphaFoldDB" id="X0Y9Y0"/>
<dbReference type="InterPro" id="IPR036425">
    <property type="entry name" value="MoaB/Mog-like_dom_sf"/>
</dbReference>
<gene>
    <name evidence="2" type="ORF">S01H1_75996</name>
</gene>
<accession>X0Y9Y0</accession>
<organism evidence="2">
    <name type="scientific">marine sediment metagenome</name>
    <dbReference type="NCBI Taxonomy" id="412755"/>
    <lineage>
        <taxon>unclassified sequences</taxon>
        <taxon>metagenomes</taxon>
        <taxon>ecological metagenomes</taxon>
    </lineage>
</organism>
<sequence length="87" mass="9356">MYGEIITIGNELISGRILDLNAWYAAGRLTASGLRVIRITSVGDDVERASQALREAVEESLFVIVTGGLGSTEDDMTSEIVAEALKR</sequence>
<reference evidence="2" key="1">
    <citation type="journal article" date="2014" name="Front. Microbiol.">
        <title>High frequency of phylogenetically diverse reductive dehalogenase-homologous genes in deep subseafloor sedimentary metagenomes.</title>
        <authorList>
            <person name="Kawai M."/>
            <person name="Futagami T."/>
            <person name="Toyoda A."/>
            <person name="Takaki Y."/>
            <person name="Nishi S."/>
            <person name="Hori S."/>
            <person name="Arai W."/>
            <person name="Tsubouchi T."/>
            <person name="Morono Y."/>
            <person name="Uchiyama I."/>
            <person name="Ito T."/>
            <person name="Fujiyama A."/>
            <person name="Inagaki F."/>
            <person name="Takami H."/>
        </authorList>
    </citation>
    <scope>NUCLEOTIDE SEQUENCE</scope>
    <source>
        <strain evidence="2">Expedition CK06-06</strain>
    </source>
</reference>
<dbReference type="PANTHER" id="PTHR13939">
    <property type="entry name" value="NICOTINAMIDE-NUCLEOTIDE AMIDOHYDROLASE PNCC"/>
    <property type="match status" value="1"/>
</dbReference>
<dbReference type="Gene3D" id="3.40.980.10">
    <property type="entry name" value="MoaB/Mog-like domain"/>
    <property type="match status" value="1"/>
</dbReference>
<evidence type="ECO:0000259" key="1">
    <source>
        <dbReference type="Pfam" id="PF00994"/>
    </source>
</evidence>
<name>X0Y9Y0_9ZZZZ</name>
<proteinExistence type="predicted"/>